<dbReference type="InterPro" id="IPR036397">
    <property type="entry name" value="RNaseH_sf"/>
</dbReference>
<evidence type="ECO:0000313" key="6">
    <source>
        <dbReference type="Proteomes" id="UP000626109"/>
    </source>
</evidence>
<organism evidence="5 6">
    <name type="scientific">Polarella glacialis</name>
    <name type="common">Dinoflagellate</name>
    <dbReference type="NCBI Taxonomy" id="89957"/>
    <lineage>
        <taxon>Eukaryota</taxon>
        <taxon>Sar</taxon>
        <taxon>Alveolata</taxon>
        <taxon>Dinophyceae</taxon>
        <taxon>Suessiales</taxon>
        <taxon>Suessiaceae</taxon>
        <taxon>Polarella</taxon>
    </lineage>
</organism>
<dbReference type="InterPro" id="IPR029000">
    <property type="entry name" value="Cyclophilin-like_dom_sf"/>
</dbReference>
<dbReference type="Gene3D" id="3.30.420.10">
    <property type="entry name" value="Ribonuclease H-like superfamily/Ribonuclease H"/>
    <property type="match status" value="1"/>
</dbReference>
<evidence type="ECO:0000313" key="5">
    <source>
        <dbReference type="EMBL" id="CAE8709194.1"/>
    </source>
</evidence>
<dbReference type="GO" id="GO:0008408">
    <property type="term" value="F:3'-5' exonuclease activity"/>
    <property type="evidence" value="ECO:0007669"/>
    <property type="project" value="InterPro"/>
</dbReference>
<feature type="chain" id="PRO_5032757012" description="PPIase cyclophilin-type domain-containing protein" evidence="3">
    <location>
        <begin position="42"/>
        <end position="1239"/>
    </location>
</feature>
<dbReference type="InterPro" id="IPR012337">
    <property type="entry name" value="RNaseH-like_sf"/>
</dbReference>
<proteinExistence type="predicted"/>
<dbReference type="Gene3D" id="2.40.100.10">
    <property type="entry name" value="Cyclophilin-like"/>
    <property type="match status" value="1"/>
</dbReference>
<reference evidence="5" key="1">
    <citation type="submission" date="2021-02" db="EMBL/GenBank/DDBJ databases">
        <authorList>
            <person name="Dougan E. K."/>
            <person name="Rhodes N."/>
            <person name="Thang M."/>
            <person name="Chan C."/>
        </authorList>
    </citation>
    <scope>NUCLEOTIDE SEQUENCE</scope>
</reference>
<keyword evidence="2" id="KW-0812">Transmembrane</keyword>
<protein>
    <recommendedName>
        <fullName evidence="4">PPIase cyclophilin-type domain-containing protein</fullName>
    </recommendedName>
</protein>
<feature type="signal peptide" evidence="3">
    <location>
        <begin position="1"/>
        <end position="41"/>
    </location>
</feature>
<dbReference type="SUPFAM" id="SSF53098">
    <property type="entry name" value="Ribonuclease H-like"/>
    <property type="match status" value="1"/>
</dbReference>
<evidence type="ECO:0000256" key="3">
    <source>
        <dbReference type="SAM" id="SignalP"/>
    </source>
</evidence>
<evidence type="ECO:0000256" key="2">
    <source>
        <dbReference type="SAM" id="Phobius"/>
    </source>
</evidence>
<comment type="caution">
    <text evidence="5">The sequence shown here is derived from an EMBL/GenBank/DDBJ whole genome shotgun (WGS) entry which is preliminary data.</text>
</comment>
<dbReference type="InterPro" id="IPR002130">
    <property type="entry name" value="Cyclophilin-type_PPIase_dom"/>
</dbReference>
<gene>
    <name evidence="5" type="ORF">PGLA2088_LOCUS35324</name>
</gene>
<dbReference type="PROSITE" id="PS50072">
    <property type="entry name" value="CSA_PPIASE_2"/>
    <property type="match status" value="1"/>
</dbReference>
<dbReference type="PANTHER" id="PTHR47765:SF2">
    <property type="entry name" value="EXONUCLEASE MUT-7 HOMOLOG"/>
    <property type="match status" value="1"/>
</dbReference>
<dbReference type="GO" id="GO:0003755">
    <property type="term" value="F:peptidyl-prolyl cis-trans isomerase activity"/>
    <property type="evidence" value="ECO:0007669"/>
    <property type="project" value="InterPro"/>
</dbReference>
<dbReference type="Proteomes" id="UP000626109">
    <property type="component" value="Unassembled WGS sequence"/>
</dbReference>
<dbReference type="AlphaFoldDB" id="A0A813KP42"/>
<evidence type="ECO:0000256" key="1">
    <source>
        <dbReference type="SAM" id="MobiDB-lite"/>
    </source>
</evidence>
<keyword evidence="2" id="KW-0472">Membrane</keyword>
<keyword evidence="2" id="KW-1133">Transmembrane helix</keyword>
<dbReference type="InterPro" id="IPR052408">
    <property type="entry name" value="Exonuclease_MUT-7-like"/>
</dbReference>
<sequence length="1239" mass="134471">MTRSTKHGSSSASRRGVCPPASAAFFFVFFLSLWRWTSAHAASTFIGDGCGSLRLRRTLRARALTDGRGEEETLLEGPDRLVQAAGEPADPADFLAALLALPSGKLRFRGASEFLEGVPVQIGPPSSKKSGEAGKVEFLIRVLERLAADLSTWEVKEALALIALMGGLLAGKGLARALAPHSRRRLLSVAFSLVPVSAPAAVRLLRQTGTGEACADLSQQAALAGLLEELLQKVEVDVLQTGFCSASADAAVTLFRLFPGFATVADSRVEALLNTLQGVCGPIETMGKLELDRADCSVGQRREYLRLAGDLAEAVGRGERAQEFRRADRELGVRYHLARAKPWEAVAACRNSPDAKELCLDLLVRDGLDLLARGRAKSWEMELPKLALDPSFTRAARAARRDRHLQLPRGVLLQVVTDEREVPDAMQALRASAGQAVQIQNCSEAEDQPPLAAVGFDTEWGLSKKDGLCLLQLATRSRVVILDMLALAGSACLCRSLEDLFADGSVTKLAFAAAQDIQQLQRFGALPPGCRPEPLVDLADEASGLSHLTKEVLGLPLDKAMQASRWEKRPLTAAQLRYAAMDAWVLAEIFGRSNRSDSNAPSGFQALLSSEQFQLRLATENIAEFPDALSPGLPLIVQSAWRLGILCAAAGGDRPSGQDEICHLRAFDGTRCWEGVLHRTDLAGPLGNSWEDPLNLRLLFSALCRTPLSPVAGAGAVLTPTPRAEAVWRCSDVLGDGSDAFQSLELSVRFLYQEGPVAAIRAARLESVPAGPGLAKLCAHVRGLQAADEACTQAAAQERASFQGRLESLKRRLEALPGQAEAEERRLLGSLAEVLNAQKRRCRRRWEATKTRTQARVEQGVDFEPPAPATLSLQECLERTDNVKRPPEAVDKDASAVELGASPTFGYDPEPQLGTKIFRIMIAVRLSLAGQFAVHVMLSVGSLGGESPAIPIEHFWRLWPDCHATFVVRNLVGGGVGNFTVEVHPDWSPEGAARFGELIYNHFFNGCRFFRVISGFVAQFGIPGDPGLATSWRLRPIPDEPVVVKNTRGRLTFAAAGINSRATQMFVNYGDNHALDGEDFAPFGEIIEGMDVADRLFAGYGESAPGGKGPDQLELLRLGNRYLQAEFPHLSYIERVEANISAAELSRFVATDIESHNFPLMFKVLLLVGFMAVSFACWASHCYCCRRKKSDELSEIPQKRFRHETVEDEEELVGMTSAYDSSSAPPEVLGRKRGGHKHM</sequence>
<dbReference type="InterPro" id="IPR002562">
    <property type="entry name" value="3'-5'_exonuclease_dom"/>
</dbReference>
<feature type="domain" description="PPIase cyclophilin-type" evidence="4">
    <location>
        <begin position="966"/>
        <end position="1096"/>
    </location>
</feature>
<evidence type="ECO:0000259" key="4">
    <source>
        <dbReference type="PROSITE" id="PS50072"/>
    </source>
</evidence>
<feature type="region of interest" description="Disordered" evidence="1">
    <location>
        <begin position="1216"/>
        <end position="1239"/>
    </location>
</feature>
<dbReference type="Pfam" id="PF01612">
    <property type="entry name" value="DNA_pol_A_exo1"/>
    <property type="match status" value="1"/>
</dbReference>
<dbReference type="PANTHER" id="PTHR47765">
    <property type="entry name" value="3'-5' EXONUCLEASE DOMAIN-CONTAINING PROTEIN"/>
    <property type="match status" value="1"/>
</dbReference>
<dbReference type="EMBL" id="CAJNNW010031813">
    <property type="protein sequence ID" value="CAE8709194.1"/>
    <property type="molecule type" value="Genomic_DNA"/>
</dbReference>
<feature type="transmembrane region" description="Helical" evidence="2">
    <location>
        <begin position="1160"/>
        <end position="1179"/>
    </location>
</feature>
<dbReference type="GO" id="GO:0006139">
    <property type="term" value="P:nucleobase-containing compound metabolic process"/>
    <property type="evidence" value="ECO:0007669"/>
    <property type="project" value="InterPro"/>
</dbReference>
<name>A0A813KP42_POLGL</name>
<keyword evidence="3" id="KW-0732">Signal</keyword>
<dbReference type="SUPFAM" id="SSF50891">
    <property type="entry name" value="Cyclophilin-like"/>
    <property type="match status" value="1"/>
</dbReference>
<accession>A0A813KP42</accession>
<dbReference type="Pfam" id="PF00160">
    <property type="entry name" value="Pro_isomerase"/>
    <property type="match status" value="1"/>
</dbReference>
<dbReference type="SMART" id="SM00474">
    <property type="entry name" value="35EXOc"/>
    <property type="match status" value="1"/>
</dbReference>
<dbReference type="GO" id="GO:0003676">
    <property type="term" value="F:nucleic acid binding"/>
    <property type="evidence" value="ECO:0007669"/>
    <property type="project" value="InterPro"/>
</dbReference>